<accession>A0A4C2E5G0</accession>
<keyword evidence="6" id="KW-1185">Reference proteome</keyword>
<sequence>MTRIAGRERYPRKLVQQRAFMVYNMAGVFDFFGYGNSGGRNSASNSGSGGTRRPSSMRTRKSSIGGATYMHAPEYHGPARKDSVSSVGSSGEGESSSVVDLNKISHDEFERLYHGMRKGEPSNRVNF</sequence>
<dbReference type="OrthoDB" id="4067991at2759"/>
<feature type="compositionally biased region" description="Low complexity" evidence="4">
    <location>
        <begin position="84"/>
        <end position="99"/>
    </location>
</feature>
<evidence type="ECO:0000256" key="1">
    <source>
        <dbReference type="ARBA" id="ARBA00003155"/>
    </source>
</evidence>
<evidence type="ECO:0000256" key="2">
    <source>
        <dbReference type="ARBA" id="ARBA00007045"/>
    </source>
</evidence>
<feature type="compositionally biased region" description="Basic and acidic residues" evidence="4">
    <location>
        <begin position="73"/>
        <end position="83"/>
    </location>
</feature>
<comment type="similarity">
    <text evidence="2">Belongs to the SPG4 family.</text>
</comment>
<comment type="caution">
    <text evidence="5">The sequence shown here is derived from an EMBL/GenBank/DDBJ whole genome shotgun (WGS) entry which is preliminary data.</text>
</comment>
<dbReference type="InterPro" id="IPR020485">
    <property type="entry name" value="Spg4"/>
</dbReference>
<protein>
    <recommendedName>
        <fullName evidence="3">Stationary phase protein 4</fullName>
    </recommendedName>
</protein>
<organism evidence="5 6">
    <name type="scientific">Zygosaccharomyces mellis</name>
    <dbReference type="NCBI Taxonomy" id="42258"/>
    <lineage>
        <taxon>Eukaryota</taxon>
        <taxon>Fungi</taxon>
        <taxon>Dikarya</taxon>
        <taxon>Ascomycota</taxon>
        <taxon>Saccharomycotina</taxon>
        <taxon>Saccharomycetes</taxon>
        <taxon>Saccharomycetales</taxon>
        <taxon>Saccharomycetaceae</taxon>
        <taxon>Zygosaccharomyces</taxon>
    </lineage>
</organism>
<name>A0A4C2E5G0_9SACH</name>
<reference evidence="5 6" key="1">
    <citation type="submission" date="2019-01" db="EMBL/GenBank/DDBJ databases">
        <title>Draft Genome Sequencing of Zygosaccharomyces mellis Ca-7.</title>
        <authorList>
            <person name="Shiwa Y."/>
            <person name="Kanesaki Y."/>
            <person name="Ishige T."/>
            <person name="Mura K."/>
            <person name="Hori T."/>
            <person name="Tamura T."/>
        </authorList>
    </citation>
    <scope>NUCLEOTIDE SEQUENCE [LARGE SCALE GENOMIC DNA]</scope>
    <source>
        <strain evidence="5 6">Ca-7</strain>
    </source>
</reference>
<feature type="region of interest" description="Disordered" evidence="4">
    <location>
        <begin position="39"/>
        <end position="101"/>
    </location>
</feature>
<evidence type="ECO:0000313" key="6">
    <source>
        <dbReference type="Proteomes" id="UP000301737"/>
    </source>
</evidence>
<gene>
    <name evidence="5" type="ORF">ZYGM_001315</name>
</gene>
<evidence type="ECO:0000313" key="5">
    <source>
        <dbReference type="EMBL" id="GCE99410.1"/>
    </source>
</evidence>
<dbReference type="EMBL" id="BIMX01000010">
    <property type="protein sequence ID" value="GCE99410.1"/>
    <property type="molecule type" value="Genomic_DNA"/>
</dbReference>
<dbReference type="Proteomes" id="UP000301737">
    <property type="component" value="Unassembled WGS sequence"/>
</dbReference>
<proteinExistence type="inferred from homology"/>
<dbReference type="Pfam" id="PF17325">
    <property type="entry name" value="SPG4"/>
    <property type="match status" value="1"/>
</dbReference>
<comment type="function">
    <text evidence="1">Stationary phase-essential protein not required for growth on nonfermentable carbon sources.</text>
</comment>
<evidence type="ECO:0000256" key="4">
    <source>
        <dbReference type="SAM" id="MobiDB-lite"/>
    </source>
</evidence>
<evidence type="ECO:0000256" key="3">
    <source>
        <dbReference type="ARBA" id="ARBA00020398"/>
    </source>
</evidence>
<dbReference type="AlphaFoldDB" id="A0A4C2E5G0"/>